<comment type="caution">
    <text evidence="1">The sequence shown here is derived from an EMBL/GenBank/DDBJ whole genome shotgun (WGS) entry which is preliminary data.</text>
</comment>
<organism evidence="1 2">
    <name type="scientific">Frigoriflavimonas asaccharolytica</name>
    <dbReference type="NCBI Taxonomy" id="2735899"/>
    <lineage>
        <taxon>Bacteria</taxon>
        <taxon>Pseudomonadati</taxon>
        <taxon>Bacteroidota</taxon>
        <taxon>Flavobacteriia</taxon>
        <taxon>Flavobacteriales</taxon>
        <taxon>Weeksellaceae</taxon>
        <taxon>Frigoriflavimonas</taxon>
    </lineage>
</organism>
<evidence type="ECO:0008006" key="3">
    <source>
        <dbReference type="Google" id="ProtNLM"/>
    </source>
</evidence>
<gene>
    <name evidence="1" type="ORF">HNQ03_002948</name>
</gene>
<dbReference type="RefSeq" id="WP_173780396.1">
    <property type="nucleotide sequence ID" value="NZ_JABSNO010000029.1"/>
</dbReference>
<reference evidence="1" key="1">
    <citation type="submission" date="2020-05" db="EMBL/GenBank/DDBJ databases">
        <title>Genomic Encyclopedia of Type Strains, Phase IV (KMG-V): Genome sequencing to study the core and pangenomes of soil and plant-associated prokaryotes.</title>
        <authorList>
            <person name="Whitman W."/>
        </authorList>
    </citation>
    <scope>NUCLEOTIDE SEQUENCE</scope>
    <source>
        <strain evidence="1">16F</strain>
    </source>
</reference>
<keyword evidence="2" id="KW-1185">Reference proteome</keyword>
<accession>A0A8J8KA69</accession>
<proteinExistence type="predicted"/>
<evidence type="ECO:0000313" key="1">
    <source>
        <dbReference type="EMBL" id="NRS93857.1"/>
    </source>
</evidence>
<dbReference type="EMBL" id="JABSNO010000029">
    <property type="protein sequence ID" value="NRS93857.1"/>
    <property type="molecule type" value="Genomic_DNA"/>
</dbReference>
<dbReference type="Proteomes" id="UP000610746">
    <property type="component" value="Unassembled WGS sequence"/>
</dbReference>
<sequence>MYINSDNQKLNTYSEIKSRIGWYEVKITPNEITYTNDDRMDSEFPSESPGGYPINYKCDYWIKGETIELYEKNEDKSELPLKINGNKQKLVLTLLKKNNQFYGISPDISNSEKLVNSARSKNKSPYLFYRFDLN</sequence>
<protein>
    <recommendedName>
        <fullName evidence="3">Lipocalin-like protein</fullName>
    </recommendedName>
</protein>
<evidence type="ECO:0000313" key="2">
    <source>
        <dbReference type="Proteomes" id="UP000610746"/>
    </source>
</evidence>
<dbReference type="AlphaFoldDB" id="A0A8J8KA69"/>
<name>A0A8J8KA69_9FLAO</name>